<dbReference type="RefSeq" id="XP_008562723.1">
    <property type="nucleotide sequence ID" value="XM_008564501.1"/>
</dbReference>
<evidence type="ECO:0000256" key="1">
    <source>
        <dbReference type="SAM" id="MobiDB-lite"/>
    </source>
</evidence>
<dbReference type="Pfam" id="PF15727">
    <property type="entry name" value="DUF4678"/>
    <property type="match status" value="1"/>
</dbReference>
<feature type="compositionally biased region" description="Low complexity" evidence="1">
    <location>
        <begin position="39"/>
        <end position="60"/>
    </location>
</feature>
<dbReference type="GeneID" id="103583895"/>
<sequence length="406" mass="41999">MNIVPSGEARATSNSTHETPEASLGKVADSKPADGSAGGSQSQGPLLADVSVTSSTAASAEGQDVNQASFKTATSEVKSTSGDEDKYGDVSGNSQDKPGEIMSPQDLSHLQRSMSLHNPVWDRQVPDARETQSLVVFPNDSLGKEKPPQVASAPSREPELAPSSPGAKVQSAQNAEVSPTTSAAEKSAVDANGQLDLQATSVPEAAEKAEGSKASNPGTEALPSDEPPMVMEEDLVDSSRDPQPWPSPPSPGGSTPNSPDPYQVALGRRLLDSNLYMASEDDYMRSMTSLLGGGEGTTSSLADILVWPDTTVAMGVAVGLLASDHSSVTDLLHSAGPSLRSVSSLLGSARSAFSSGLASGTSSALRLVTHTLGTVERRTLQGLRSALRYLTSHLTPRRARAGPNCE</sequence>
<feature type="compositionally biased region" description="Polar residues" evidence="1">
    <location>
        <begin position="64"/>
        <end position="80"/>
    </location>
</feature>
<organism evidence="2 3">
    <name type="scientific">Galeopterus variegatus</name>
    <name type="common">Malayan flying lemur</name>
    <name type="synonym">Cynocephalus variegatus</name>
    <dbReference type="NCBI Taxonomy" id="482537"/>
    <lineage>
        <taxon>Eukaryota</taxon>
        <taxon>Metazoa</taxon>
        <taxon>Chordata</taxon>
        <taxon>Craniata</taxon>
        <taxon>Vertebrata</taxon>
        <taxon>Euteleostomi</taxon>
        <taxon>Mammalia</taxon>
        <taxon>Eutheria</taxon>
        <taxon>Euarchontoglires</taxon>
        <taxon>Dermoptera</taxon>
        <taxon>Cynocephalidae</taxon>
        <taxon>Galeopterus</taxon>
    </lineage>
</organism>
<dbReference type="Proteomes" id="UP000694923">
    <property type="component" value="Unplaced"/>
</dbReference>
<protein>
    <submittedName>
        <fullName evidence="3 4">Uncharacterized protein C2orf57-like</fullName>
    </submittedName>
</protein>
<reference evidence="3 4" key="1">
    <citation type="submission" date="2025-05" db="UniProtKB">
        <authorList>
            <consortium name="RefSeq"/>
        </authorList>
    </citation>
    <scope>IDENTIFICATION</scope>
</reference>
<gene>
    <name evidence="3" type="primary">LOC103583087</name>
    <name evidence="4" type="synonym">LOC103583895</name>
</gene>
<dbReference type="PANTHER" id="PTHR37365:SF1">
    <property type="entry name" value="TESTIS-EXPRESSED PROTEIN 44"/>
    <property type="match status" value="1"/>
</dbReference>
<name>A0ABM0Q2Y2_GALVR</name>
<feature type="compositionally biased region" description="Low complexity" evidence="1">
    <location>
        <begin position="252"/>
        <end position="261"/>
    </location>
</feature>
<dbReference type="GeneID" id="103583087"/>
<dbReference type="RefSeq" id="XP_008563307.1">
    <property type="nucleotide sequence ID" value="XM_008565085.1"/>
</dbReference>
<accession>A0ABM0Q2Y2</accession>
<evidence type="ECO:0000313" key="3">
    <source>
        <dbReference type="RefSeq" id="XP_008562723.1"/>
    </source>
</evidence>
<evidence type="ECO:0000313" key="2">
    <source>
        <dbReference type="Proteomes" id="UP000694923"/>
    </source>
</evidence>
<feature type="compositionally biased region" description="Polar residues" evidence="1">
    <location>
        <begin position="105"/>
        <end position="116"/>
    </location>
</feature>
<feature type="compositionally biased region" description="Polar residues" evidence="1">
    <location>
        <begin position="170"/>
        <end position="184"/>
    </location>
</feature>
<evidence type="ECO:0000313" key="4">
    <source>
        <dbReference type="RefSeq" id="XP_008563307.1"/>
    </source>
</evidence>
<keyword evidence="2" id="KW-1185">Reference proteome</keyword>
<dbReference type="InterPro" id="IPR031460">
    <property type="entry name" value="DUF4678"/>
</dbReference>
<proteinExistence type="predicted"/>
<dbReference type="PANTHER" id="PTHR37365">
    <property type="entry name" value="TESTIS-EXPRESSED PROTEIN 44"/>
    <property type="match status" value="1"/>
</dbReference>
<feature type="region of interest" description="Disordered" evidence="1">
    <location>
        <begin position="1"/>
        <end position="263"/>
    </location>
</feature>